<feature type="transmembrane region" description="Helical" evidence="7">
    <location>
        <begin position="375"/>
        <end position="396"/>
    </location>
</feature>
<feature type="transmembrane region" description="Helical" evidence="7">
    <location>
        <begin position="286"/>
        <end position="304"/>
    </location>
</feature>
<proteinExistence type="predicted"/>
<feature type="domain" description="Major facilitator superfamily (MFS) profile" evidence="8">
    <location>
        <begin position="12"/>
        <end position="404"/>
    </location>
</feature>
<dbReference type="InterPro" id="IPR020846">
    <property type="entry name" value="MFS_dom"/>
</dbReference>
<evidence type="ECO:0000256" key="4">
    <source>
        <dbReference type="ARBA" id="ARBA00022692"/>
    </source>
</evidence>
<sequence length="414" mass="45982">MNWKEKKTIWKYRFILLFGIGISNIGEWVYFIALNLIVLDMTGSPLAVSGLYIMKPLAALFTNFWAGSLVDRINKRKLMIFLDMVRAVLIMLLPAFPSILFIYLIVFMINMASALFEPASISYLTKLIPEKDRKQFNSLHSVLTSGAFLLGPAIAGFLFLIGTPVIAIYVNVLALFISGTITCFMPNVETKNNTIPFEKVSIALLRKDWEVVVQYSSKNRYVLIVYGLFSFVMVVMASAVDSLEAAFAKEVLLLKDSEYGLLVSIAGAGILSGAVLNSIIVKHVPITWLIGLGTMFVSSGYVIYAISETLFMAGSGFFILAFFLSFSNTGFLTFYQNNIPTEMIGRVGSIYGLMEAFITIIATGLMGIATQFISIQMTVMIGVIFMVLFSVMLLIISFYPSGKHYMETVKTIQH</sequence>
<dbReference type="InterPro" id="IPR036259">
    <property type="entry name" value="MFS_trans_sf"/>
</dbReference>
<feature type="transmembrane region" description="Helical" evidence="7">
    <location>
        <begin position="221"/>
        <end position="239"/>
    </location>
</feature>
<evidence type="ECO:0000313" key="10">
    <source>
        <dbReference type="Proteomes" id="UP000480246"/>
    </source>
</evidence>
<feature type="transmembrane region" description="Helical" evidence="7">
    <location>
        <begin position="347"/>
        <end position="369"/>
    </location>
</feature>
<feature type="transmembrane region" description="Helical" evidence="7">
    <location>
        <begin position="46"/>
        <end position="66"/>
    </location>
</feature>
<evidence type="ECO:0000256" key="3">
    <source>
        <dbReference type="ARBA" id="ARBA00022475"/>
    </source>
</evidence>
<reference evidence="9 10" key="1">
    <citation type="submission" date="2019-10" db="EMBL/GenBank/DDBJ databases">
        <title>Gracilibacillus sp. nov. isolated from rice seeds.</title>
        <authorList>
            <person name="He S."/>
        </authorList>
    </citation>
    <scope>NUCLEOTIDE SEQUENCE [LARGE SCALE GENOMIC DNA]</scope>
    <source>
        <strain evidence="9 10">TD8</strain>
    </source>
</reference>
<evidence type="ECO:0000256" key="6">
    <source>
        <dbReference type="ARBA" id="ARBA00023136"/>
    </source>
</evidence>
<evidence type="ECO:0000313" key="9">
    <source>
        <dbReference type="EMBL" id="KAB8138076.1"/>
    </source>
</evidence>
<keyword evidence="6 7" id="KW-0472">Membrane</keyword>
<dbReference type="Pfam" id="PF07690">
    <property type="entry name" value="MFS_1"/>
    <property type="match status" value="1"/>
</dbReference>
<keyword evidence="4 7" id="KW-0812">Transmembrane</keyword>
<accession>A0A7C8GUK8</accession>
<dbReference type="GO" id="GO:0005886">
    <property type="term" value="C:plasma membrane"/>
    <property type="evidence" value="ECO:0007669"/>
    <property type="project" value="UniProtKB-SubCell"/>
</dbReference>
<protein>
    <submittedName>
        <fullName evidence="9">MFS transporter</fullName>
    </submittedName>
</protein>
<keyword evidence="2" id="KW-0813">Transport</keyword>
<evidence type="ECO:0000256" key="2">
    <source>
        <dbReference type="ARBA" id="ARBA00022448"/>
    </source>
</evidence>
<evidence type="ECO:0000256" key="5">
    <source>
        <dbReference type="ARBA" id="ARBA00022989"/>
    </source>
</evidence>
<dbReference type="Proteomes" id="UP000480246">
    <property type="component" value="Unassembled WGS sequence"/>
</dbReference>
<evidence type="ECO:0000256" key="7">
    <source>
        <dbReference type="SAM" id="Phobius"/>
    </source>
</evidence>
<dbReference type="PROSITE" id="PS50850">
    <property type="entry name" value="MFS"/>
    <property type="match status" value="1"/>
</dbReference>
<dbReference type="PRINTS" id="PR01988">
    <property type="entry name" value="EXPORTERBACE"/>
</dbReference>
<organism evidence="9 10">
    <name type="scientific">Gracilibacillus oryzae</name>
    <dbReference type="NCBI Taxonomy" id="1672701"/>
    <lineage>
        <taxon>Bacteria</taxon>
        <taxon>Bacillati</taxon>
        <taxon>Bacillota</taxon>
        <taxon>Bacilli</taxon>
        <taxon>Bacillales</taxon>
        <taxon>Bacillaceae</taxon>
        <taxon>Gracilibacillus</taxon>
    </lineage>
</organism>
<dbReference type="RefSeq" id="WP_153402173.1">
    <property type="nucleotide sequence ID" value="NZ_ML762426.1"/>
</dbReference>
<dbReference type="EMBL" id="WEID01000028">
    <property type="protein sequence ID" value="KAB8138076.1"/>
    <property type="molecule type" value="Genomic_DNA"/>
</dbReference>
<gene>
    <name evidence="9" type="ORF">F9U64_06415</name>
</gene>
<feature type="transmembrane region" description="Helical" evidence="7">
    <location>
        <begin position="310"/>
        <end position="335"/>
    </location>
</feature>
<dbReference type="InterPro" id="IPR011701">
    <property type="entry name" value="MFS"/>
</dbReference>
<comment type="caution">
    <text evidence="9">The sequence shown here is derived from an EMBL/GenBank/DDBJ whole genome shotgun (WGS) entry which is preliminary data.</text>
</comment>
<dbReference type="Gene3D" id="1.20.1250.20">
    <property type="entry name" value="MFS general substrate transporter like domains"/>
    <property type="match status" value="1"/>
</dbReference>
<dbReference type="PANTHER" id="PTHR43266:SF2">
    <property type="entry name" value="MAJOR FACILITATOR SUPERFAMILY (MFS) PROFILE DOMAIN-CONTAINING PROTEIN"/>
    <property type="match status" value="1"/>
</dbReference>
<dbReference type="CDD" id="cd06173">
    <property type="entry name" value="MFS_MefA_like"/>
    <property type="match status" value="1"/>
</dbReference>
<evidence type="ECO:0000259" key="8">
    <source>
        <dbReference type="PROSITE" id="PS50850"/>
    </source>
</evidence>
<feature type="transmembrane region" description="Helical" evidence="7">
    <location>
        <begin position="259"/>
        <end position="279"/>
    </location>
</feature>
<name>A0A7C8GUK8_9BACI</name>
<keyword evidence="3" id="KW-1003">Cell membrane</keyword>
<dbReference type="OrthoDB" id="2156306at2"/>
<feature type="transmembrane region" description="Helical" evidence="7">
    <location>
        <begin position="12"/>
        <end position="34"/>
    </location>
</feature>
<evidence type="ECO:0000256" key="1">
    <source>
        <dbReference type="ARBA" id="ARBA00004651"/>
    </source>
</evidence>
<dbReference type="AlphaFoldDB" id="A0A7C8GUK8"/>
<keyword evidence="5 7" id="KW-1133">Transmembrane helix</keyword>
<dbReference type="GO" id="GO:0022857">
    <property type="term" value="F:transmembrane transporter activity"/>
    <property type="evidence" value="ECO:0007669"/>
    <property type="project" value="InterPro"/>
</dbReference>
<dbReference type="SUPFAM" id="SSF103473">
    <property type="entry name" value="MFS general substrate transporter"/>
    <property type="match status" value="1"/>
</dbReference>
<dbReference type="InterPro" id="IPR022324">
    <property type="entry name" value="Bacilysin_exporter_BacE_put"/>
</dbReference>
<keyword evidence="10" id="KW-1185">Reference proteome</keyword>
<comment type="subcellular location">
    <subcellularLocation>
        <location evidence="1">Cell membrane</location>
        <topology evidence="1">Multi-pass membrane protein</topology>
    </subcellularLocation>
</comment>
<dbReference type="PANTHER" id="PTHR43266">
    <property type="entry name" value="MACROLIDE-EFFLUX PROTEIN"/>
    <property type="match status" value="1"/>
</dbReference>